<dbReference type="HAMAP" id="MF_01609">
    <property type="entry name" value="Glu_cys_ligase_2"/>
    <property type="match status" value="1"/>
</dbReference>
<comment type="catalytic activity">
    <reaction evidence="4 5">
        <text>L-cysteine + L-glutamate + ATP = gamma-L-glutamyl-L-cysteine + ADP + phosphate + H(+)</text>
        <dbReference type="Rhea" id="RHEA:13285"/>
        <dbReference type="ChEBI" id="CHEBI:15378"/>
        <dbReference type="ChEBI" id="CHEBI:29985"/>
        <dbReference type="ChEBI" id="CHEBI:30616"/>
        <dbReference type="ChEBI" id="CHEBI:35235"/>
        <dbReference type="ChEBI" id="CHEBI:43474"/>
        <dbReference type="ChEBI" id="CHEBI:58173"/>
        <dbReference type="ChEBI" id="CHEBI:456216"/>
        <dbReference type="EC" id="6.3.2.2"/>
    </reaction>
</comment>
<evidence type="ECO:0000313" key="6">
    <source>
        <dbReference type="EMBL" id="MDR7360298.1"/>
    </source>
</evidence>
<dbReference type="SUPFAM" id="SSF55931">
    <property type="entry name" value="Glutamine synthetase/guanido kinase"/>
    <property type="match status" value="1"/>
</dbReference>
<keyword evidence="7" id="KW-1185">Reference proteome</keyword>
<dbReference type="NCBIfam" id="TIGR02050">
    <property type="entry name" value="gshA_cyan_rel"/>
    <property type="match status" value="1"/>
</dbReference>
<dbReference type="RefSeq" id="WP_310293133.1">
    <property type="nucleotide sequence ID" value="NZ_BAAAWO010000001.1"/>
</dbReference>
<gene>
    <name evidence="6" type="ORF">J2S64_003989</name>
</gene>
<evidence type="ECO:0000256" key="2">
    <source>
        <dbReference type="ARBA" id="ARBA00022741"/>
    </source>
</evidence>
<organism evidence="6 7">
    <name type="scientific">Paeniglutamicibacter sulfureus</name>
    <dbReference type="NCBI Taxonomy" id="43666"/>
    <lineage>
        <taxon>Bacteria</taxon>
        <taxon>Bacillati</taxon>
        <taxon>Actinomycetota</taxon>
        <taxon>Actinomycetes</taxon>
        <taxon>Micrococcales</taxon>
        <taxon>Micrococcaceae</taxon>
        <taxon>Paeniglutamicibacter</taxon>
    </lineage>
</organism>
<name>A0ABU2BRC4_9MICC</name>
<dbReference type="InterPro" id="IPR050141">
    <property type="entry name" value="GCL_type2/YbdK_subfam"/>
</dbReference>
<protein>
    <recommendedName>
        <fullName evidence="5">Putative glutamate--cysteine ligase 2</fullName>
        <ecNumber evidence="5">6.3.2.2</ecNumber>
    </recommendedName>
    <alternativeName>
        <fullName evidence="5">Gamma-glutamylcysteine synthetase 2</fullName>
        <shortName evidence="5">GCS 2</shortName>
        <shortName evidence="5">Gamma-GCS 2</shortName>
    </alternativeName>
</protein>
<evidence type="ECO:0000256" key="4">
    <source>
        <dbReference type="ARBA" id="ARBA00048819"/>
    </source>
</evidence>
<comment type="similarity">
    <text evidence="5">Belongs to the glutamate--cysteine ligase type 2 family. YbdK subfamily.</text>
</comment>
<comment type="caution">
    <text evidence="6">The sequence shown here is derived from an EMBL/GenBank/DDBJ whole genome shotgun (WGS) entry which is preliminary data.</text>
</comment>
<dbReference type="InterPro" id="IPR014746">
    <property type="entry name" value="Gln_synth/guanido_kin_cat_dom"/>
</dbReference>
<proteinExistence type="inferred from homology"/>
<evidence type="ECO:0000256" key="1">
    <source>
        <dbReference type="ARBA" id="ARBA00022598"/>
    </source>
</evidence>
<dbReference type="PANTHER" id="PTHR36510:SF1">
    <property type="entry name" value="GLUTAMATE--CYSTEINE LIGASE 2-RELATED"/>
    <property type="match status" value="1"/>
</dbReference>
<reference evidence="6 7" key="1">
    <citation type="submission" date="2023-07" db="EMBL/GenBank/DDBJ databases">
        <title>Sequencing the genomes of 1000 actinobacteria strains.</title>
        <authorList>
            <person name="Klenk H.-P."/>
        </authorList>
    </citation>
    <scope>NUCLEOTIDE SEQUENCE [LARGE SCALE GENOMIC DNA]</scope>
    <source>
        <strain evidence="6 7">DSM 20167</strain>
    </source>
</reference>
<dbReference type="PANTHER" id="PTHR36510">
    <property type="entry name" value="GLUTAMATE--CYSTEINE LIGASE 2-RELATED"/>
    <property type="match status" value="1"/>
</dbReference>
<comment type="function">
    <text evidence="5">ATP-dependent carboxylate-amine ligase which exhibits weak glutamate--cysteine ligase activity.</text>
</comment>
<accession>A0ABU2BRC4</accession>
<dbReference type="EC" id="6.3.2.2" evidence="5"/>
<keyword evidence="3 5" id="KW-0067">ATP-binding</keyword>
<evidence type="ECO:0000256" key="3">
    <source>
        <dbReference type="ARBA" id="ARBA00022840"/>
    </source>
</evidence>
<dbReference type="Pfam" id="PF04107">
    <property type="entry name" value="GCS2"/>
    <property type="match status" value="1"/>
</dbReference>
<evidence type="ECO:0000256" key="5">
    <source>
        <dbReference type="HAMAP-Rule" id="MF_01609"/>
    </source>
</evidence>
<dbReference type="Gene3D" id="3.30.590.20">
    <property type="match status" value="1"/>
</dbReference>
<dbReference type="EMBL" id="JAVDYI010000001">
    <property type="protein sequence ID" value="MDR7360298.1"/>
    <property type="molecule type" value="Genomic_DNA"/>
</dbReference>
<sequence length="360" mass="39671">MRTFGIEEEFFLIDRETGMPAVPRRRVYNDLMAVNGGSSPTHPEFLSCQLERSTPICTTRQEAIESVTAARRELSAVARQAGLHLVGSGTPPRIPSGPATVHASERYYSINEFCGAITAEHYLSGTHVHVGIDDLASGVEAMNALRPWLPLLTAFGANSPYWRGSDSGFASWRTIQYRRWSIQGIPPYFADEQDYLRRMEFLLASDVVLDQGHISWAARLSTRYPTLEIRTADAQVRASDVVLLALIARALVSAGINNPGRIPNPAPEALDMAQWQAAKFGIRGNQYDLVTGTKCSIDRRLESLLQYIRPELKTTGDTEYVGAGLERMMSEGNGAVAQRRAFHDGGFDQVLAEADARVAD</sequence>
<dbReference type="InterPro" id="IPR011793">
    <property type="entry name" value="YbdK"/>
</dbReference>
<keyword evidence="2 5" id="KW-0547">Nucleotide-binding</keyword>
<dbReference type="InterPro" id="IPR006336">
    <property type="entry name" value="GCS2"/>
</dbReference>
<evidence type="ECO:0000313" key="7">
    <source>
        <dbReference type="Proteomes" id="UP001183817"/>
    </source>
</evidence>
<dbReference type="GO" id="GO:0016874">
    <property type="term" value="F:ligase activity"/>
    <property type="evidence" value="ECO:0007669"/>
    <property type="project" value="UniProtKB-KW"/>
</dbReference>
<dbReference type="Proteomes" id="UP001183817">
    <property type="component" value="Unassembled WGS sequence"/>
</dbReference>
<keyword evidence="1 5" id="KW-0436">Ligase</keyword>